<dbReference type="PATRIC" id="fig|1280950.3.peg.2491"/>
<name>A0A059FJ12_9PROT</name>
<evidence type="ECO:0000313" key="2">
    <source>
        <dbReference type="Proteomes" id="UP000025171"/>
    </source>
</evidence>
<evidence type="ECO:0000313" key="1">
    <source>
        <dbReference type="EMBL" id="KCZ90655.1"/>
    </source>
</evidence>
<protein>
    <recommendedName>
        <fullName evidence="3">NADH dehydrogenase subunit E</fullName>
    </recommendedName>
</protein>
<sequence length="482" mass="51919">MLFLLTQIFVLLLLAAVLGAGLAYWWMKNRYEDITESHAQLTEQLEAMNARPHAVTRDELDAGVGLLSSAISGLPEPDLSPLMERVAAVEAAVGAIHVPETDLSGLEGKLGEIETGLAAPRPDVDAVQARLADVEGALSGLSASLAALEQVEARLVKIEEGLNGIRIPEVDLGPLHSGLARLDLTIAGLDRPETDLAPVQGQIGSMDTRLAALSDSLTALSGGMAALKPADLGPLEQRLVRVEQMISNFIIPEPNFQPLLGRLAMLEESIGALRNAQPPAPDLAPVERRLAGLQEAFLTQAPPDLSPVLYAVETMEGRLDLEAVENRLNAIEYGLAAIHHTLKARSEPAVQRTEREVTVRTAPLSTPRTERVVATAPLAKPPRDADPINEARREDDEANLLVEAAFGDADDLEKIIGVGPMLGELLNEIGVYYFWQIAEWTPEDVKWVDSKLMHFKGRIQRDNWVGQAQKLAAAPGAAARPV</sequence>
<dbReference type="OrthoDB" id="9807941at2"/>
<reference evidence="1 2" key="1">
    <citation type="journal article" date="2014" name="Antonie Van Leeuwenhoek">
        <title>Hyphomonas beringensis sp. nov. and Hyphomonas chukchiensis sp. nov., isolated from surface seawater of the Bering Sea and Chukchi Sea.</title>
        <authorList>
            <person name="Li C."/>
            <person name="Lai Q."/>
            <person name="Li G."/>
            <person name="Dong C."/>
            <person name="Wang J."/>
            <person name="Liao Y."/>
            <person name="Shao Z."/>
        </authorList>
    </citation>
    <scope>NUCLEOTIDE SEQUENCE [LARGE SCALE GENOMIC DNA]</scope>
    <source>
        <strain evidence="1 2">MHS-2</strain>
    </source>
</reference>
<dbReference type="eggNOG" id="COG3743">
    <property type="taxonomic scope" value="Bacteria"/>
</dbReference>
<gene>
    <name evidence="1" type="ORF">HJO_12426</name>
</gene>
<keyword evidence="2" id="KW-1185">Reference proteome</keyword>
<dbReference type="RefSeq" id="WP_051618561.1">
    <property type="nucleotide sequence ID" value="NZ_ARYK01000006.1"/>
</dbReference>
<accession>A0A059FJ12</accession>
<dbReference type="Gene3D" id="1.20.5.340">
    <property type="match status" value="1"/>
</dbReference>
<dbReference type="Proteomes" id="UP000025171">
    <property type="component" value="Unassembled WGS sequence"/>
</dbReference>
<dbReference type="STRING" id="1280950.HJO_12426"/>
<organism evidence="1 2">
    <name type="scientific">Hyphomonas johnsonii MHS-2</name>
    <dbReference type="NCBI Taxonomy" id="1280950"/>
    <lineage>
        <taxon>Bacteria</taxon>
        <taxon>Pseudomonadati</taxon>
        <taxon>Pseudomonadota</taxon>
        <taxon>Alphaproteobacteria</taxon>
        <taxon>Hyphomonadales</taxon>
        <taxon>Hyphomonadaceae</taxon>
        <taxon>Hyphomonas</taxon>
    </lineage>
</organism>
<dbReference type="AlphaFoldDB" id="A0A059FJ12"/>
<dbReference type="EMBL" id="ARYK01000006">
    <property type="protein sequence ID" value="KCZ90655.1"/>
    <property type="molecule type" value="Genomic_DNA"/>
</dbReference>
<evidence type="ECO:0008006" key="3">
    <source>
        <dbReference type="Google" id="ProtNLM"/>
    </source>
</evidence>
<proteinExistence type="predicted"/>
<comment type="caution">
    <text evidence="1">The sequence shown here is derived from an EMBL/GenBank/DDBJ whole genome shotgun (WGS) entry which is preliminary data.</text>
</comment>